<accession>A0A2T3HQP7</accession>
<dbReference type="EMBL" id="PYLS01000001">
    <property type="protein sequence ID" value="PST84721.1"/>
    <property type="molecule type" value="Genomic_DNA"/>
</dbReference>
<keyword evidence="4" id="KW-1185">Reference proteome</keyword>
<dbReference type="RefSeq" id="WP_107212765.1">
    <property type="nucleotide sequence ID" value="NZ_KZ686268.1"/>
</dbReference>
<dbReference type="InterPro" id="IPR050361">
    <property type="entry name" value="MPP/UQCRC_Complex"/>
</dbReference>
<name>A0A2T3HQP7_9SPHI</name>
<dbReference type="InterPro" id="IPR011249">
    <property type="entry name" value="Metalloenz_LuxS/M16"/>
</dbReference>
<protein>
    <recommendedName>
        <fullName evidence="2">Peptidase M16 C-terminal domain-containing protein</fullName>
    </recommendedName>
</protein>
<feature type="chain" id="PRO_5015660161" description="Peptidase M16 C-terminal domain-containing protein" evidence="1">
    <location>
        <begin position="20"/>
        <end position="474"/>
    </location>
</feature>
<feature type="domain" description="Peptidase M16 C-terminal" evidence="2">
    <location>
        <begin position="199"/>
        <end position="376"/>
    </location>
</feature>
<reference evidence="3 4" key="1">
    <citation type="submission" date="2018-03" db="EMBL/GenBank/DDBJ databases">
        <authorList>
            <person name="Keele B.F."/>
        </authorList>
    </citation>
    <scope>NUCLEOTIDE SEQUENCE [LARGE SCALE GENOMIC DNA]</scope>
    <source>
        <strain evidence="3 4">YL28-9</strain>
    </source>
</reference>
<dbReference type="OrthoDB" id="9811314at2"/>
<dbReference type="Pfam" id="PF05193">
    <property type="entry name" value="Peptidase_M16_C"/>
    <property type="match status" value="1"/>
</dbReference>
<comment type="caution">
    <text evidence="3">The sequence shown here is derived from an EMBL/GenBank/DDBJ whole genome shotgun (WGS) entry which is preliminary data.</text>
</comment>
<organism evidence="3 4">
    <name type="scientific">Pedobacter yulinensis</name>
    <dbReference type="NCBI Taxonomy" id="2126353"/>
    <lineage>
        <taxon>Bacteria</taxon>
        <taxon>Pseudomonadati</taxon>
        <taxon>Bacteroidota</taxon>
        <taxon>Sphingobacteriia</taxon>
        <taxon>Sphingobacteriales</taxon>
        <taxon>Sphingobacteriaceae</taxon>
        <taxon>Pedobacter</taxon>
    </lineage>
</organism>
<evidence type="ECO:0000259" key="2">
    <source>
        <dbReference type="Pfam" id="PF05193"/>
    </source>
</evidence>
<dbReference type="SUPFAM" id="SSF63411">
    <property type="entry name" value="LuxS/MPP-like metallohydrolase"/>
    <property type="match status" value="2"/>
</dbReference>
<dbReference type="GO" id="GO:0046872">
    <property type="term" value="F:metal ion binding"/>
    <property type="evidence" value="ECO:0007669"/>
    <property type="project" value="InterPro"/>
</dbReference>
<evidence type="ECO:0000313" key="3">
    <source>
        <dbReference type="EMBL" id="PST84721.1"/>
    </source>
</evidence>
<sequence length="474" mass="51426">MKKLYIFAAALVFGQVAFAQKIDRSQKPKPGPAPVIKIGDPVIYKMSNGITVLVVEDHKLPKITASYSIDAGPVTEGSKAGVMTIMGSMLGEGTTSKTKAQFDEAVDMLGANVGLSASGGSVSALTRYFDRAFALFAEGLQHPAFPLPSFEKLKSQNLTGLKSNERNAKAISSRVVNALNYGSDHPYGEFVSEQSLNALTLDDVKAAYKKYITPSRGYLTFVGDIKPEAAKALAQKAFGDWKGSQLSLPQLKKVNNPAKTEINIVDVPNAVQSEITVTNLIDLPMSSPDYFPVLLANQILGGGAEARLFMNLREKHGFTYGAYSSAGAGRFQTTFNASASVRNEKADSAVVEFLKEIEGMRKNKVSAEELQNAKNLYNGSFALGLENPARIAGFASSILINGLPKDFYRTYLQKINAVTAEDVQRVANKYFNHDNTRVVIVGKRDQFDANLKRLGLKVQAYDKFAVPVADTRQP</sequence>
<dbReference type="Proteomes" id="UP000240912">
    <property type="component" value="Unassembled WGS sequence"/>
</dbReference>
<keyword evidence="1" id="KW-0732">Signal</keyword>
<proteinExistence type="predicted"/>
<dbReference type="InterPro" id="IPR007863">
    <property type="entry name" value="Peptidase_M16_C"/>
</dbReference>
<gene>
    <name evidence="3" type="ORF">C7T94_00885</name>
</gene>
<evidence type="ECO:0000313" key="4">
    <source>
        <dbReference type="Proteomes" id="UP000240912"/>
    </source>
</evidence>
<dbReference type="AlphaFoldDB" id="A0A2T3HQP7"/>
<evidence type="ECO:0000256" key="1">
    <source>
        <dbReference type="SAM" id="SignalP"/>
    </source>
</evidence>
<dbReference type="PANTHER" id="PTHR11851:SF224">
    <property type="entry name" value="PROCESSING PROTEASE"/>
    <property type="match status" value="1"/>
</dbReference>
<feature type="signal peptide" evidence="1">
    <location>
        <begin position="1"/>
        <end position="19"/>
    </location>
</feature>
<dbReference type="Gene3D" id="3.30.830.10">
    <property type="entry name" value="Metalloenzyme, LuxS/M16 peptidase-like"/>
    <property type="match status" value="2"/>
</dbReference>
<dbReference type="PANTHER" id="PTHR11851">
    <property type="entry name" value="METALLOPROTEASE"/>
    <property type="match status" value="1"/>
</dbReference>